<evidence type="ECO:0000313" key="3">
    <source>
        <dbReference type="EMBL" id="TEB41714.1"/>
    </source>
</evidence>
<dbReference type="Proteomes" id="UP000295270">
    <property type="component" value="Unassembled WGS sequence"/>
</dbReference>
<evidence type="ECO:0000313" key="5">
    <source>
        <dbReference type="Proteomes" id="UP000298340"/>
    </source>
</evidence>
<evidence type="ECO:0000256" key="1">
    <source>
        <dbReference type="SAM" id="Phobius"/>
    </source>
</evidence>
<keyword evidence="4" id="KW-1185">Reference proteome</keyword>
<dbReference type="EMBL" id="QWDN01000017">
    <property type="protein sequence ID" value="TEB41714.1"/>
    <property type="molecule type" value="Genomic_DNA"/>
</dbReference>
<gene>
    <name evidence="3" type="ORF">D0809_24025</name>
    <name evidence="2" type="ORF">EV142_11812</name>
</gene>
<dbReference type="RefSeq" id="WP_132038337.1">
    <property type="nucleotide sequence ID" value="NZ_QWDN01000017.1"/>
</dbReference>
<keyword evidence="1" id="KW-0472">Membrane</keyword>
<dbReference type="EMBL" id="SLWA01000018">
    <property type="protein sequence ID" value="TCN50015.1"/>
    <property type="molecule type" value="Genomic_DNA"/>
</dbReference>
<reference evidence="3 5" key="2">
    <citation type="journal article" date="2018" name="Syst. Appl. Microbiol.">
        <title>Flavobacterium circumlabens sp. nov. and Flavobacterium cupreum sp. nov., two psychrotrophic species isolated from Antarctic environmental samples.</title>
        <authorList>
            <person name="Kralova S."/>
            <person name="Busse H.J."/>
            <person name="Svec P."/>
            <person name="Maslanova I."/>
            <person name="Stankova E."/>
            <person name="Bartak M."/>
            <person name="Sedlacek I."/>
        </authorList>
    </citation>
    <scope>NUCLEOTIDE SEQUENCE [LARGE SCALE GENOMIC DNA]</scope>
    <source>
        <strain evidence="3 5">CCM 8828</strain>
    </source>
</reference>
<sequence>MEFKLLDDLLNVIANLDRKSDFNSIQNILGLQYPYTNEISEQVIYSAFRKLRKDGYVTEVKETLSNEMGANILAEFISYEVSFEGIVFLKFGGYSQEKNNQLRRDKQDTRNRNQLLFLNIVIALGTLIAGVYYLIQIFCPA</sequence>
<name>A0A4Y7U659_9FLAO</name>
<proteinExistence type="predicted"/>
<protein>
    <submittedName>
        <fullName evidence="3">Uncharacterized protein</fullName>
    </submittedName>
</protein>
<accession>A0A4Y7U659</accession>
<reference evidence="2 4" key="1">
    <citation type="journal article" date="2015" name="Stand. Genomic Sci.">
        <title>Genomic Encyclopedia of Bacterial and Archaeal Type Strains, Phase III: the genomes of soil and plant-associated and newly described type strains.</title>
        <authorList>
            <person name="Whitman W.B."/>
            <person name="Woyke T."/>
            <person name="Klenk H.P."/>
            <person name="Zhou Y."/>
            <person name="Lilburn T.G."/>
            <person name="Beck B.J."/>
            <person name="De Vos P."/>
            <person name="Vandamme P."/>
            <person name="Eisen J.A."/>
            <person name="Garrity G."/>
            <person name="Hugenholtz P."/>
            <person name="Kyrpides N.C."/>
        </authorList>
    </citation>
    <scope>NUCLEOTIDE SEQUENCE [LARGE SCALE GENOMIC DNA]</scope>
    <source>
        <strain evidence="2 4">P5626</strain>
    </source>
</reference>
<dbReference type="AlphaFoldDB" id="A0A4Y7U659"/>
<organism evidence="3 5">
    <name type="scientific">Flavobacterium circumlabens</name>
    <dbReference type="NCBI Taxonomy" id="2133765"/>
    <lineage>
        <taxon>Bacteria</taxon>
        <taxon>Pseudomonadati</taxon>
        <taxon>Bacteroidota</taxon>
        <taxon>Flavobacteriia</taxon>
        <taxon>Flavobacteriales</taxon>
        <taxon>Flavobacteriaceae</taxon>
        <taxon>Flavobacterium</taxon>
    </lineage>
</organism>
<evidence type="ECO:0000313" key="2">
    <source>
        <dbReference type="EMBL" id="TCN50015.1"/>
    </source>
</evidence>
<feature type="transmembrane region" description="Helical" evidence="1">
    <location>
        <begin position="115"/>
        <end position="135"/>
    </location>
</feature>
<keyword evidence="1" id="KW-0812">Transmembrane</keyword>
<dbReference type="Proteomes" id="UP000298340">
    <property type="component" value="Unassembled WGS sequence"/>
</dbReference>
<reference evidence="2" key="3">
    <citation type="submission" date="2019-03" db="EMBL/GenBank/DDBJ databases">
        <authorList>
            <person name="Whitman W."/>
            <person name="Huntemann M."/>
            <person name="Clum A."/>
            <person name="Pillay M."/>
            <person name="Palaniappan K."/>
            <person name="Varghese N."/>
            <person name="Mikhailova N."/>
            <person name="Stamatis D."/>
            <person name="Reddy T."/>
            <person name="Daum C."/>
            <person name="Shapiro N."/>
            <person name="Ivanova N."/>
            <person name="Kyrpides N."/>
            <person name="Woyke T."/>
        </authorList>
    </citation>
    <scope>NUCLEOTIDE SEQUENCE</scope>
    <source>
        <strain evidence="2">P5626</strain>
    </source>
</reference>
<keyword evidence="1" id="KW-1133">Transmembrane helix</keyword>
<comment type="caution">
    <text evidence="3">The sequence shown here is derived from an EMBL/GenBank/DDBJ whole genome shotgun (WGS) entry which is preliminary data.</text>
</comment>
<evidence type="ECO:0000313" key="4">
    <source>
        <dbReference type="Proteomes" id="UP000295270"/>
    </source>
</evidence>